<feature type="coiled-coil region" evidence="1">
    <location>
        <begin position="162"/>
        <end position="210"/>
    </location>
</feature>
<keyword evidence="4" id="KW-1185">Reference proteome</keyword>
<dbReference type="AlphaFoldDB" id="A0A4S2KIW5"/>
<feature type="compositionally biased region" description="Low complexity" evidence="2">
    <location>
        <begin position="285"/>
        <end position="294"/>
    </location>
</feature>
<dbReference type="Proteomes" id="UP000310200">
    <property type="component" value="Unassembled WGS sequence"/>
</dbReference>
<evidence type="ECO:0000256" key="1">
    <source>
        <dbReference type="SAM" id="Coils"/>
    </source>
</evidence>
<comment type="caution">
    <text evidence="3">The sequence shown here is derived from an EMBL/GenBank/DDBJ whole genome shotgun (WGS) entry which is preliminary data.</text>
</comment>
<feature type="compositionally biased region" description="Polar residues" evidence="2">
    <location>
        <begin position="249"/>
        <end position="272"/>
    </location>
</feature>
<reference evidence="3 4" key="1">
    <citation type="journal article" date="2019" name="Philos. Trans. R. Soc. Lond., B, Biol. Sci.">
        <title>Ant behaviour and brain gene expression of defending hosts depend on the ecological success of the intruding social parasite.</title>
        <authorList>
            <person name="Kaur R."/>
            <person name="Stoldt M."/>
            <person name="Jongepier E."/>
            <person name="Feldmeyer B."/>
            <person name="Menzel F."/>
            <person name="Bornberg-Bauer E."/>
            <person name="Foitzik S."/>
        </authorList>
    </citation>
    <scope>NUCLEOTIDE SEQUENCE [LARGE SCALE GENOMIC DNA]</scope>
    <source>
        <tissue evidence="3">Whole body</tissue>
    </source>
</reference>
<protein>
    <submittedName>
        <fullName evidence="3">Uncharacterized protein</fullName>
    </submittedName>
</protein>
<accession>A0A4S2KIW5</accession>
<feature type="compositionally biased region" description="Polar residues" evidence="2">
    <location>
        <begin position="629"/>
        <end position="646"/>
    </location>
</feature>
<proteinExistence type="predicted"/>
<feature type="compositionally biased region" description="Basic and acidic residues" evidence="2">
    <location>
        <begin position="407"/>
        <end position="418"/>
    </location>
</feature>
<feature type="compositionally biased region" description="Basic and acidic residues" evidence="2">
    <location>
        <begin position="667"/>
        <end position="681"/>
    </location>
</feature>
<feature type="compositionally biased region" description="Basic and acidic residues" evidence="2">
    <location>
        <begin position="326"/>
        <end position="335"/>
    </location>
</feature>
<dbReference type="EMBL" id="QBLH01002129">
    <property type="protein sequence ID" value="TGZ49462.1"/>
    <property type="molecule type" value="Genomic_DNA"/>
</dbReference>
<feature type="region of interest" description="Disordered" evidence="2">
    <location>
        <begin position="1"/>
        <end position="69"/>
    </location>
</feature>
<feature type="region of interest" description="Disordered" evidence="2">
    <location>
        <begin position="614"/>
        <end position="681"/>
    </location>
</feature>
<feature type="region of interest" description="Disordered" evidence="2">
    <location>
        <begin position="401"/>
        <end position="420"/>
    </location>
</feature>
<evidence type="ECO:0000313" key="3">
    <source>
        <dbReference type="EMBL" id="TGZ49462.1"/>
    </source>
</evidence>
<evidence type="ECO:0000313" key="4">
    <source>
        <dbReference type="Proteomes" id="UP000310200"/>
    </source>
</evidence>
<feature type="compositionally biased region" description="Basic residues" evidence="2">
    <location>
        <begin position="295"/>
        <end position="307"/>
    </location>
</feature>
<evidence type="ECO:0000256" key="2">
    <source>
        <dbReference type="SAM" id="MobiDB-lite"/>
    </source>
</evidence>
<keyword evidence="1" id="KW-0175">Coiled coil</keyword>
<dbReference type="STRING" id="300112.A0A4S2KIW5"/>
<gene>
    <name evidence="3" type="ORF">DBV15_12357</name>
</gene>
<name>A0A4S2KIW5_9HYME</name>
<organism evidence="3 4">
    <name type="scientific">Temnothorax longispinosus</name>
    <dbReference type="NCBI Taxonomy" id="300112"/>
    <lineage>
        <taxon>Eukaryota</taxon>
        <taxon>Metazoa</taxon>
        <taxon>Ecdysozoa</taxon>
        <taxon>Arthropoda</taxon>
        <taxon>Hexapoda</taxon>
        <taxon>Insecta</taxon>
        <taxon>Pterygota</taxon>
        <taxon>Neoptera</taxon>
        <taxon>Endopterygota</taxon>
        <taxon>Hymenoptera</taxon>
        <taxon>Apocrita</taxon>
        <taxon>Aculeata</taxon>
        <taxon>Formicoidea</taxon>
        <taxon>Formicidae</taxon>
        <taxon>Myrmicinae</taxon>
        <taxon>Temnothorax</taxon>
    </lineage>
</organism>
<feature type="region of interest" description="Disordered" evidence="2">
    <location>
        <begin position="249"/>
        <end position="345"/>
    </location>
</feature>
<sequence length="711" mass="79085">MDHLVEVDFVTTSRSQDAAEDTEETIINEGTTYVPDSDEEEEVRSEYSLRSKKRKEPFSPPKEHSPVNKTPLKKTRYIAGKKVKILSGGITPAVTGTLTSTTCIRVMKGGNKMDKIRTGSQRFADPLSRSMKEDLINLEEIIKTLVERLDDAGDVSSLVVQVAKFTEELRACKKEEEKTKQEYTSIIKENSKLKREMRGLQLRLNALEDSARTGSKSLKSSVFVFGASQRSGAGSTSFPDYTSIVSQQLDTKRSSASVRTVETTSSLASSHSEPSDHYKTDTSFLPLRPLPQRGPRGRTRSRGKVKPRVTSDDRHSRKWTVIESDAESRSERESDTGAGEVTDDYRRPAYDGIRLERTHRISSSDWVENLEDGSTIAAISEIKEISKEINKLVERRHQLSRRVTNARPEKSSNKDTSRKPLMAVDVTSLEPGPAKAVSLLLELADTIPAEGPPDAFTRELFGSGLEQIEAASWNDSVTQAWRSITREGLPPDLRDPLLKKATRSQQQRGSRDEFRAKDQNQAGIALCALGEAISDFLRPQIQQSLSAEARAVLIKVNEGAKILADHFYRLSLSRRAQIKPSLNLLAKNTADTIPADDFLFGTAFGEELKKASTMEKSSKSIAKTPLVVSKNTHQPIKQPAQVTPARSGNPRVPATNRKSSATPKAGTSRERDEEENKLREELRQEWARKQNVSSWILPPPAVINGLFNTNY</sequence>